<evidence type="ECO:0000256" key="4">
    <source>
        <dbReference type="ARBA" id="ARBA00016014"/>
    </source>
</evidence>
<evidence type="ECO:0000313" key="10">
    <source>
        <dbReference type="Proteomes" id="UP000280073"/>
    </source>
</evidence>
<comment type="catalytic activity">
    <reaction evidence="7">
        <text>L-methionyl-tRNA(fMet) + (6R)-10-formyltetrahydrofolate = N-formyl-L-methionyl-tRNA(fMet) + (6S)-5,6,7,8-tetrahydrofolate + H(+)</text>
        <dbReference type="Rhea" id="RHEA:24380"/>
        <dbReference type="Rhea" id="RHEA-COMP:9952"/>
        <dbReference type="Rhea" id="RHEA-COMP:9953"/>
        <dbReference type="ChEBI" id="CHEBI:15378"/>
        <dbReference type="ChEBI" id="CHEBI:57453"/>
        <dbReference type="ChEBI" id="CHEBI:78530"/>
        <dbReference type="ChEBI" id="CHEBI:78844"/>
        <dbReference type="ChEBI" id="CHEBI:195366"/>
        <dbReference type="EC" id="2.1.2.9"/>
    </reaction>
</comment>
<evidence type="ECO:0000313" key="9">
    <source>
        <dbReference type="EMBL" id="RSR15852.1"/>
    </source>
</evidence>
<dbReference type="Gene3D" id="3.10.25.10">
    <property type="entry name" value="Formyl transferase, C-terminal domain"/>
    <property type="match status" value="1"/>
</dbReference>
<evidence type="ECO:0000256" key="1">
    <source>
        <dbReference type="ARBA" id="ARBA00002606"/>
    </source>
</evidence>
<keyword evidence="6" id="KW-0648">Protein biosynthesis</keyword>
<reference evidence="9 10" key="1">
    <citation type="submission" date="2018-10" db="EMBL/GenBank/DDBJ databases">
        <title>GWAS and RNA-Seq identify cryptic mechanisms of antimicrobial resistance in Acinetobacter baumannii.</title>
        <authorList>
            <person name="Sahl J.W."/>
        </authorList>
    </citation>
    <scope>NUCLEOTIDE SEQUENCE [LARGE SCALE GENOMIC DNA]</scope>
    <source>
        <strain evidence="9 10">TG28175</strain>
    </source>
</reference>
<dbReference type="InterPro" id="IPR005793">
    <property type="entry name" value="Formyl_trans_C"/>
</dbReference>
<evidence type="ECO:0000259" key="8">
    <source>
        <dbReference type="Pfam" id="PF02911"/>
    </source>
</evidence>
<dbReference type="InterPro" id="IPR011034">
    <property type="entry name" value="Formyl_transferase-like_C_sf"/>
</dbReference>
<sequence length="93" mass="10191">VDRNIRAFNPWPVAFIQLDENNALRVWNSIISSQSKVNAQAGEIIAIDKQGVHVACGENTFICLTSVQWPGGKALNAQQIAQTQKLHVGQILP</sequence>
<name>A0A3R9TYS2_ACIBA</name>
<dbReference type="Proteomes" id="UP000280073">
    <property type="component" value="Unassembled WGS sequence"/>
</dbReference>
<dbReference type="InterPro" id="IPR037022">
    <property type="entry name" value="Formyl_trans_C_sf"/>
</dbReference>
<dbReference type="AlphaFoldDB" id="A0A3R9TYS2"/>
<dbReference type="Pfam" id="PF02911">
    <property type="entry name" value="Formyl_trans_C"/>
    <property type="match status" value="1"/>
</dbReference>
<evidence type="ECO:0000256" key="5">
    <source>
        <dbReference type="ARBA" id="ARBA00022679"/>
    </source>
</evidence>
<gene>
    <name evidence="9" type="ORF">EA686_28550</name>
</gene>
<evidence type="ECO:0000256" key="3">
    <source>
        <dbReference type="ARBA" id="ARBA00012261"/>
    </source>
</evidence>
<proteinExistence type="inferred from homology"/>
<dbReference type="InterPro" id="IPR044135">
    <property type="entry name" value="Met-tRNA-FMT_C"/>
</dbReference>
<keyword evidence="5 9" id="KW-0808">Transferase</keyword>
<dbReference type="CDD" id="cd08704">
    <property type="entry name" value="Met_tRNA_FMT_C"/>
    <property type="match status" value="1"/>
</dbReference>
<organism evidence="9 10">
    <name type="scientific">Acinetobacter baumannii</name>
    <dbReference type="NCBI Taxonomy" id="470"/>
    <lineage>
        <taxon>Bacteria</taxon>
        <taxon>Pseudomonadati</taxon>
        <taxon>Pseudomonadota</taxon>
        <taxon>Gammaproteobacteria</taxon>
        <taxon>Moraxellales</taxon>
        <taxon>Moraxellaceae</taxon>
        <taxon>Acinetobacter</taxon>
        <taxon>Acinetobacter calcoaceticus/baumannii complex</taxon>
    </lineage>
</organism>
<protein>
    <recommendedName>
        <fullName evidence="4">Methionyl-tRNA formyltransferase</fullName>
        <ecNumber evidence="3">2.1.2.9</ecNumber>
    </recommendedName>
</protein>
<evidence type="ECO:0000256" key="6">
    <source>
        <dbReference type="ARBA" id="ARBA00022917"/>
    </source>
</evidence>
<dbReference type="SUPFAM" id="SSF50486">
    <property type="entry name" value="FMT C-terminal domain-like"/>
    <property type="match status" value="1"/>
</dbReference>
<accession>A0A3R9TYS2</accession>
<comment type="similarity">
    <text evidence="2">Belongs to the Fmt family.</text>
</comment>
<evidence type="ECO:0000256" key="2">
    <source>
        <dbReference type="ARBA" id="ARBA00010699"/>
    </source>
</evidence>
<feature type="domain" description="Formyl transferase C-terminal" evidence="8">
    <location>
        <begin position="1"/>
        <end position="83"/>
    </location>
</feature>
<dbReference type="EMBL" id="RFDI01002519">
    <property type="protein sequence ID" value="RSR15852.1"/>
    <property type="molecule type" value="Genomic_DNA"/>
</dbReference>
<dbReference type="EC" id="2.1.2.9" evidence="3"/>
<comment type="function">
    <text evidence="1">Attaches a formyl group to the free amino group of methionyl-tRNA(fMet). The formyl group appears to play a dual role in the initiator identity of N-formylmethionyl-tRNA by promoting its recognition by IF2 and preventing the misappropriation of this tRNA by the elongation apparatus.</text>
</comment>
<comment type="caution">
    <text evidence="9">The sequence shown here is derived from an EMBL/GenBank/DDBJ whole genome shotgun (WGS) entry which is preliminary data.</text>
</comment>
<feature type="non-terminal residue" evidence="9">
    <location>
        <position position="1"/>
    </location>
</feature>
<dbReference type="GO" id="GO:0004479">
    <property type="term" value="F:methionyl-tRNA formyltransferase activity"/>
    <property type="evidence" value="ECO:0007669"/>
    <property type="project" value="UniProtKB-EC"/>
</dbReference>
<evidence type="ECO:0000256" key="7">
    <source>
        <dbReference type="ARBA" id="ARBA00048558"/>
    </source>
</evidence>